<evidence type="ECO:0000256" key="3">
    <source>
        <dbReference type="ARBA" id="ARBA00022729"/>
    </source>
</evidence>
<feature type="site" description="Important for catalytic activity, responsible for pKa modulation of the active site Glu and correct orientation of both the proton donor and substrate" evidence="8">
    <location>
        <position position="157"/>
    </location>
</feature>
<feature type="domain" description="CBM6" evidence="11">
    <location>
        <begin position="315"/>
        <end position="446"/>
    </location>
</feature>
<dbReference type="GO" id="GO:0030246">
    <property type="term" value="F:carbohydrate binding"/>
    <property type="evidence" value="ECO:0007669"/>
    <property type="project" value="InterPro"/>
</dbReference>
<dbReference type="SUPFAM" id="SSF49785">
    <property type="entry name" value="Galactose-binding domain-like"/>
    <property type="match status" value="1"/>
</dbReference>
<organism evidence="12 13">
    <name type="scientific">Gracilimonas mengyeensis</name>
    <dbReference type="NCBI Taxonomy" id="1302730"/>
    <lineage>
        <taxon>Bacteria</taxon>
        <taxon>Pseudomonadati</taxon>
        <taxon>Balneolota</taxon>
        <taxon>Balneolia</taxon>
        <taxon>Balneolales</taxon>
        <taxon>Balneolaceae</taxon>
        <taxon>Gracilimonas</taxon>
    </lineage>
</organism>
<dbReference type="InterPro" id="IPR023296">
    <property type="entry name" value="Glyco_hydro_beta-prop_sf"/>
</dbReference>
<protein>
    <submittedName>
        <fullName evidence="12">Carbohydrate binding module (Family 6)</fullName>
    </submittedName>
</protein>
<dbReference type="InterPro" id="IPR005084">
    <property type="entry name" value="CBM6"/>
</dbReference>
<keyword evidence="4 9" id="KW-0378">Hydrolase</keyword>
<evidence type="ECO:0000256" key="2">
    <source>
        <dbReference type="ARBA" id="ARBA00022651"/>
    </source>
</evidence>
<name>A0A521AYJ6_9BACT</name>
<dbReference type="PANTHER" id="PTHR43772:SF2">
    <property type="entry name" value="PUTATIVE (AFU_ORTHOLOGUE AFUA_2G04480)-RELATED"/>
    <property type="match status" value="1"/>
</dbReference>
<keyword evidence="2" id="KW-0858">Xylan degradation</keyword>
<dbReference type="SMART" id="SM00606">
    <property type="entry name" value="CBD_IV"/>
    <property type="match status" value="1"/>
</dbReference>
<feature type="signal peptide" evidence="10">
    <location>
        <begin position="1"/>
        <end position="25"/>
    </location>
</feature>
<dbReference type="InterPro" id="IPR052176">
    <property type="entry name" value="Glycosyl_Hydrlase_43_Enz"/>
</dbReference>
<dbReference type="GO" id="GO:0004553">
    <property type="term" value="F:hydrolase activity, hydrolyzing O-glycosyl compounds"/>
    <property type="evidence" value="ECO:0007669"/>
    <property type="project" value="InterPro"/>
</dbReference>
<dbReference type="SUPFAM" id="SSF75005">
    <property type="entry name" value="Arabinanase/levansucrase/invertase"/>
    <property type="match status" value="1"/>
</dbReference>
<dbReference type="AlphaFoldDB" id="A0A521AYJ6"/>
<keyword evidence="2" id="KW-0624">Polysaccharide degradation</keyword>
<evidence type="ECO:0000313" key="13">
    <source>
        <dbReference type="Proteomes" id="UP000317557"/>
    </source>
</evidence>
<comment type="similarity">
    <text evidence="1 9">Belongs to the glycosyl hydrolase 43 family.</text>
</comment>
<keyword evidence="5" id="KW-0119">Carbohydrate metabolism</keyword>
<keyword evidence="3 10" id="KW-0732">Signal</keyword>
<evidence type="ECO:0000256" key="4">
    <source>
        <dbReference type="ARBA" id="ARBA00022801"/>
    </source>
</evidence>
<keyword evidence="13" id="KW-1185">Reference proteome</keyword>
<keyword evidence="6 9" id="KW-0326">Glycosidase</keyword>
<dbReference type="EMBL" id="FXTP01000001">
    <property type="protein sequence ID" value="SMO39869.1"/>
    <property type="molecule type" value="Genomic_DNA"/>
</dbReference>
<proteinExistence type="inferred from homology"/>
<accession>A0A521AYJ6</accession>
<dbReference type="Proteomes" id="UP000317557">
    <property type="component" value="Unassembled WGS sequence"/>
</dbReference>
<dbReference type="CDD" id="cd08990">
    <property type="entry name" value="GH43_AXH_like"/>
    <property type="match status" value="1"/>
</dbReference>
<dbReference type="Gene3D" id="2.60.120.260">
    <property type="entry name" value="Galactose-binding domain-like"/>
    <property type="match status" value="1"/>
</dbReference>
<dbReference type="InterPro" id="IPR008979">
    <property type="entry name" value="Galactose-bd-like_sf"/>
</dbReference>
<evidence type="ECO:0000256" key="9">
    <source>
        <dbReference type="RuleBase" id="RU361187"/>
    </source>
</evidence>
<evidence type="ECO:0000256" key="6">
    <source>
        <dbReference type="ARBA" id="ARBA00023295"/>
    </source>
</evidence>
<evidence type="ECO:0000256" key="7">
    <source>
        <dbReference type="PIRSR" id="PIRSR606710-1"/>
    </source>
</evidence>
<gene>
    <name evidence="12" type="ORF">SAMN06265219_101453</name>
</gene>
<dbReference type="CDD" id="cd04084">
    <property type="entry name" value="CBM6_xylanase-like"/>
    <property type="match status" value="1"/>
</dbReference>
<dbReference type="InterPro" id="IPR006710">
    <property type="entry name" value="Glyco_hydro_43"/>
</dbReference>
<dbReference type="PANTHER" id="PTHR43772">
    <property type="entry name" value="ENDO-1,4-BETA-XYLANASE"/>
    <property type="match status" value="1"/>
</dbReference>
<evidence type="ECO:0000313" key="12">
    <source>
        <dbReference type="EMBL" id="SMO39869.1"/>
    </source>
</evidence>
<dbReference type="GO" id="GO:0045493">
    <property type="term" value="P:xylan catabolic process"/>
    <property type="evidence" value="ECO:0007669"/>
    <property type="project" value="UniProtKB-KW"/>
</dbReference>
<sequence length="446" mass="50624">MLFKISKIVFIAGILILSTTSPVTGQNPFIKDQFTADPTARVFEGKMYVYPSHDVDCGTDWFCMKDYHVFSSDDLVNWTDHGVILHQNEVAWVDTNANAMWAPDAIEREGTYYFYFPAIADTNTGFRGRKIGVATSNTPYGPFSPEAEPMEGVDGIDPNTFIDEDGQAYLYWSGRGIWGSELNSNMLQIESEPERLDEHHPQSGLREGPFMFERNGTYYLTYPRVIENTEALVYATSDHPLGPFDYQGVFMDEHESGCWTNHHSIVHYEGQWYLFYHHNDYSPDFDKNRSIRVDSLFFNPDGSIQKVEPTFRGVGLTEATSHIQIDRYTAISDDGAHIEFLDPSSPFKGWKTMLSGDHAWVRYNSVDFGNEPPERLKVRAQSVSGGTIEIKLNSLEGPVIAEIDIPESGSWNIYETSLEIQQTAVHHLFVILKNGGPVEIDWMSFK</sequence>
<dbReference type="Gene3D" id="2.115.10.20">
    <property type="entry name" value="Glycosyl hydrolase domain, family 43"/>
    <property type="match status" value="1"/>
</dbReference>
<dbReference type="Pfam" id="PF04616">
    <property type="entry name" value="Glyco_hydro_43"/>
    <property type="match status" value="1"/>
</dbReference>
<evidence type="ECO:0000256" key="10">
    <source>
        <dbReference type="SAM" id="SignalP"/>
    </source>
</evidence>
<dbReference type="InterPro" id="IPR006584">
    <property type="entry name" value="Cellulose-bd_IV"/>
</dbReference>
<feature type="active site" description="Proton acceptor" evidence="7">
    <location>
        <position position="56"/>
    </location>
</feature>
<dbReference type="Pfam" id="PF03422">
    <property type="entry name" value="CBM_6"/>
    <property type="match status" value="1"/>
</dbReference>
<evidence type="ECO:0000256" key="8">
    <source>
        <dbReference type="PIRSR" id="PIRSR606710-2"/>
    </source>
</evidence>
<dbReference type="OrthoDB" id="9803461at2"/>
<feature type="chain" id="PRO_5021906434" evidence="10">
    <location>
        <begin position="26"/>
        <end position="446"/>
    </location>
</feature>
<dbReference type="PROSITE" id="PS51175">
    <property type="entry name" value="CBM6"/>
    <property type="match status" value="1"/>
</dbReference>
<evidence type="ECO:0000256" key="1">
    <source>
        <dbReference type="ARBA" id="ARBA00009865"/>
    </source>
</evidence>
<reference evidence="12 13" key="1">
    <citation type="submission" date="2017-05" db="EMBL/GenBank/DDBJ databases">
        <authorList>
            <person name="Varghese N."/>
            <person name="Submissions S."/>
        </authorList>
    </citation>
    <scope>NUCLEOTIDE SEQUENCE [LARGE SCALE GENOMIC DNA]</scope>
    <source>
        <strain evidence="12 13">DSM 21985</strain>
    </source>
</reference>
<dbReference type="RefSeq" id="WP_142452948.1">
    <property type="nucleotide sequence ID" value="NZ_FXTP01000001.1"/>
</dbReference>
<feature type="active site" description="Proton donor" evidence="7">
    <location>
        <position position="207"/>
    </location>
</feature>
<evidence type="ECO:0000256" key="5">
    <source>
        <dbReference type="ARBA" id="ARBA00023277"/>
    </source>
</evidence>
<evidence type="ECO:0000259" key="11">
    <source>
        <dbReference type="PROSITE" id="PS51175"/>
    </source>
</evidence>